<gene>
    <name evidence="2" type="ORF">H671_1g1456</name>
</gene>
<reference evidence="3" key="1">
    <citation type="journal article" date="2013" name="Nat. Biotechnol.">
        <title>Chinese hamster genome sequenced from sorted chromosomes.</title>
        <authorList>
            <person name="Brinkrolf K."/>
            <person name="Rupp O."/>
            <person name="Laux H."/>
            <person name="Kollin F."/>
            <person name="Ernst W."/>
            <person name="Linke B."/>
            <person name="Kofler R."/>
            <person name="Romand S."/>
            <person name="Hesse F."/>
            <person name="Budach W.E."/>
            <person name="Galosy S."/>
            <person name="Muller D."/>
            <person name="Noll T."/>
            <person name="Wienberg J."/>
            <person name="Jostock T."/>
            <person name="Leonard M."/>
            <person name="Grillari J."/>
            <person name="Tauch A."/>
            <person name="Goesmann A."/>
            <person name="Helk B."/>
            <person name="Mott J.E."/>
            <person name="Puhler A."/>
            <person name="Borth N."/>
        </authorList>
    </citation>
    <scope>NUCLEOTIDE SEQUENCE [LARGE SCALE GENOMIC DNA]</scope>
    <source>
        <strain evidence="3">17A/GY</strain>
    </source>
</reference>
<evidence type="ECO:0000313" key="3">
    <source>
        <dbReference type="Proteomes" id="UP000030759"/>
    </source>
</evidence>
<proteinExistence type="predicted"/>
<feature type="region of interest" description="Disordered" evidence="1">
    <location>
        <begin position="80"/>
        <end position="100"/>
    </location>
</feature>
<protein>
    <submittedName>
        <fullName evidence="2">Olfactory receptor</fullName>
    </submittedName>
</protein>
<name>A0A061IM25_CRIGR</name>
<keyword evidence="2" id="KW-0675">Receptor</keyword>
<accession>A0A061IM25</accession>
<dbReference type="EMBL" id="KE663858">
    <property type="protein sequence ID" value="ERE90714.1"/>
    <property type="molecule type" value="Genomic_DNA"/>
</dbReference>
<organism evidence="2 3">
    <name type="scientific">Cricetulus griseus</name>
    <name type="common">Chinese hamster</name>
    <name type="synonym">Cricetulus barabensis griseus</name>
    <dbReference type="NCBI Taxonomy" id="10029"/>
    <lineage>
        <taxon>Eukaryota</taxon>
        <taxon>Metazoa</taxon>
        <taxon>Chordata</taxon>
        <taxon>Craniata</taxon>
        <taxon>Vertebrata</taxon>
        <taxon>Euteleostomi</taxon>
        <taxon>Mammalia</taxon>
        <taxon>Eutheria</taxon>
        <taxon>Euarchontoglires</taxon>
        <taxon>Glires</taxon>
        <taxon>Rodentia</taxon>
        <taxon>Myomorpha</taxon>
        <taxon>Muroidea</taxon>
        <taxon>Cricetidae</taxon>
        <taxon>Cricetinae</taxon>
        <taxon>Cricetulus</taxon>
    </lineage>
</organism>
<evidence type="ECO:0000313" key="2">
    <source>
        <dbReference type="EMBL" id="ERE90714.1"/>
    </source>
</evidence>
<sequence length="100" mass="10666">MTSRSQKQPLAYLGCRMETGLPLGVRCLEPTAAAKLGPVVKLFISQSGTQTQMSLEGASLTPDIFTAPGGIRHYGLLTDQGCSRATDPDMDSPWQQPQTG</sequence>
<evidence type="ECO:0000256" key="1">
    <source>
        <dbReference type="SAM" id="MobiDB-lite"/>
    </source>
</evidence>
<dbReference type="Proteomes" id="UP000030759">
    <property type="component" value="Unassembled WGS sequence"/>
</dbReference>
<dbReference type="AlphaFoldDB" id="A0A061IM25"/>